<evidence type="ECO:0000256" key="2">
    <source>
        <dbReference type="SAM" id="Phobius"/>
    </source>
</evidence>
<dbReference type="OrthoDB" id="2520927at2759"/>
<organism evidence="3 4">
    <name type="scientific">Sporidiobolus salmonicolor</name>
    <name type="common">Yeast-like fungus</name>
    <name type="synonym">Sporobolomyces salmonicolor</name>
    <dbReference type="NCBI Taxonomy" id="5005"/>
    <lineage>
        <taxon>Eukaryota</taxon>
        <taxon>Fungi</taxon>
        <taxon>Dikarya</taxon>
        <taxon>Basidiomycota</taxon>
        <taxon>Pucciniomycotina</taxon>
        <taxon>Microbotryomycetes</taxon>
        <taxon>Sporidiobolales</taxon>
        <taxon>Sporidiobolaceae</taxon>
        <taxon>Sporobolomyces</taxon>
    </lineage>
</organism>
<keyword evidence="4" id="KW-1185">Reference proteome</keyword>
<name>A0A0D6EGV2_SPOSA</name>
<feature type="non-terminal residue" evidence="3">
    <location>
        <position position="1"/>
    </location>
</feature>
<proteinExistence type="predicted"/>
<dbReference type="AlphaFoldDB" id="A0A0D6EGV2"/>
<keyword evidence="2" id="KW-0472">Membrane</keyword>
<keyword evidence="2" id="KW-0812">Transmembrane</keyword>
<feature type="region of interest" description="Disordered" evidence="1">
    <location>
        <begin position="48"/>
        <end position="88"/>
    </location>
</feature>
<evidence type="ECO:0000313" key="4">
    <source>
        <dbReference type="Proteomes" id="UP000243876"/>
    </source>
</evidence>
<feature type="transmembrane region" description="Helical" evidence="2">
    <location>
        <begin position="20"/>
        <end position="39"/>
    </location>
</feature>
<accession>A0A0D6EGV2</accession>
<protein>
    <submittedName>
        <fullName evidence="3">SPOSA6832_00258-mRNA-1:cds</fullName>
    </submittedName>
</protein>
<evidence type="ECO:0000313" key="3">
    <source>
        <dbReference type="EMBL" id="CEQ38805.1"/>
    </source>
</evidence>
<gene>
    <name evidence="3" type="primary">SPOSA6832_00258</name>
</gene>
<dbReference type="EMBL" id="CENE01000001">
    <property type="protein sequence ID" value="CEQ38805.1"/>
    <property type="molecule type" value="Genomic_DNA"/>
</dbReference>
<reference evidence="4" key="1">
    <citation type="submission" date="2015-02" db="EMBL/GenBank/DDBJ databases">
        <authorList>
            <person name="Gon?alves P."/>
        </authorList>
    </citation>
    <scope>NUCLEOTIDE SEQUENCE [LARGE SCALE GENOMIC DNA]</scope>
</reference>
<dbReference type="Proteomes" id="UP000243876">
    <property type="component" value="Unassembled WGS sequence"/>
</dbReference>
<sequence length="88" mass="9166">MAIPSGPSQAPIRAASSMGATLGAFFAVLGLALPTFIYFKQKNEVKKREQYAATRPRGGALALSMEDPPASQTLPVGGAADERTEAKS</sequence>
<evidence type="ECO:0000256" key="1">
    <source>
        <dbReference type="SAM" id="MobiDB-lite"/>
    </source>
</evidence>
<keyword evidence="2" id="KW-1133">Transmembrane helix</keyword>